<dbReference type="InterPro" id="IPR036134">
    <property type="entry name" value="Crypto/Photolyase_FAD-like_sf"/>
</dbReference>
<dbReference type="Pfam" id="PF04244">
    <property type="entry name" value="DPRP"/>
    <property type="match status" value="1"/>
</dbReference>
<dbReference type="SUPFAM" id="SSF48173">
    <property type="entry name" value="Cryptochrome/photolyase FAD-binding domain"/>
    <property type="match status" value="1"/>
</dbReference>
<evidence type="ECO:0000313" key="1">
    <source>
        <dbReference type="EMBL" id="XCM38678.1"/>
    </source>
</evidence>
<dbReference type="Gene3D" id="1.10.10.1710">
    <property type="entry name" value="Deoxyribodipyrimidine photolyase-related"/>
    <property type="match status" value="1"/>
</dbReference>
<proteinExistence type="predicted"/>
<dbReference type="Gene3D" id="1.10.579.10">
    <property type="entry name" value="DNA Cyclobutane Dipyrimidine Photolyase, subunit A, domain 3"/>
    <property type="match status" value="1"/>
</dbReference>
<dbReference type="PANTHER" id="PTHR38657:SF1">
    <property type="entry name" value="SLR1343 PROTEIN"/>
    <property type="match status" value="1"/>
</dbReference>
<gene>
    <name evidence="1" type="ORF">ABWT76_001538</name>
</gene>
<dbReference type="RefSeq" id="WP_190879672.1">
    <property type="nucleotide sequence ID" value="NZ_CP159837.1"/>
</dbReference>
<dbReference type="PANTHER" id="PTHR38657">
    <property type="entry name" value="SLR1343 PROTEIN"/>
    <property type="match status" value="1"/>
</dbReference>
<sequence length="517" mass="60128">MTIGIWILGDQLYQTQTALTAVSPETPTIFIESLDYVLVQAAMMGRRYHRQKLVLVWSAMRHFAAELRDRGIPITYYNNAPNFETPLREWVQQNRITELRVMTPNDRPFTQLIQGLNLPCQITLVENNHFLWTVAEFQEWAKSRKRLLMEDFYRQSRKRFNILMADDKPVGGQWNFDQENRKPLASSKLFSGKDGQLKTPPILEFPPDAITQAVIQQVNSLPESQLYGKIASFSWGVTRSQGLQVLDYFIQHCLGNFGHYQDAMVTGEATLWHSLLSPYLNLGLLHPLEVIQSAEKAYADFSLPLNSVEGFIRQIMGWREYMRGVYYFMADDYGENNWFQHDRPLPDFFWDAKKTNLNCLHQVLSQVEETGYAHHIQRLMILSNFALISGLLPQAVESWFHSAFIDSYDWVMQPNVIGMGLFADGGVLASKPYAASANYIHKMSDYCRDCVYDYKKRTGENACPFNFFYWDFLSRHREKLKSQGRMSFILKNCDRISPEEWQAIHQKAQDWHSSQEI</sequence>
<dbReference type="Gene3D" id="3.40.50.620">
    <property type="entry name" value="HUPs"/>
    <property type="match status" value="1"/>
</dbReference>
<protein>
    <submittedName>
        <fullName evidence="1">Cryptochrome/photolyase family protein</fullName>
    </submittedName>
</protein>
<reference evidence="1" key="1">
    <citation type="submission" date="2024-07" db="EMBL/GenBank/DDBJ databases">
        <authorList>
            <person name="Kim Y.J."/>
            <person name="Jeong J.Y."/>
        </authorList>
    </citation>
    <scope>NUCLEOTIDE SEQUENCE</scope>
    <source>
        <strain evidence="1">GIHE-MW2</strain>
    </source>
</reference>
<dbReference type="InterPro" id="IPR007357">
    <property type="entry name" value="PhrB-like"/>
</dbReference>
<organism evidence="1">
    <name type="scientific">Planktothricoides raciborskii GIHE-MW2</name>
    <dbReference type="NCBI Taxonomy" id="2792601"/>
    <lineage>
        <taxon>Bacteria</taxon>
        <taxon>Bacillati</taxon>
        <taxon>Cyanobacteriota</taxon>
        <taxon>Cyanophyceae</taxon>
        <taxon>Oscillatoriophycideae</taxon>
        <taxon>Oscillatoriales</taxon>
        <taxon>Oscillatoriaceae</taxon>
        <taxon>Planktothricoides</taxon>
    </lineage>
</organism>
<dbReference type="InterPro" id="IPR014729">
    <property type="entry name" value="Rossmann-like_a/b/a_fold"/>
</dbReference>
<dbReference type="AlphaFoldDB" id="A0AAU8JJL2"/>
<accession>A0AAU8JJL2</accession>
<dbReference type="InterPro" id="IPR052551">
    <property type="entry name" value="UV-DNA_repair_photolyase"/>
</dbReference>
<dbReference type="Gene3D" id="1.25.40.80">
    <property type="match status" value="1"/>
</dbReference>
<name>A0AAU8JJL2_9CYAN</name>
<dbReference type="EMBL" id="CP159837">
    <property type="protein sequence ID" value="XCM38678.1"/>
    <property type="molecule type" value="Genomic_DNA"/>
</dbReference>